<sequence length="96" mass="11316">MRHKPVSLDPLKDKIEYQHFTIRLIPTIDGYYGFDILRGEKLVLHQTENPLPNIRLIEKADAYLAAKWLINEYQKSGHFPRVFPPGFERQFHSSSH</sequence>
<keyword evidence="2" id="KW-1185">Reference proteome</keyword>
<dbReference type="Proteomes" id="UP000305848">
    <property type="component" value="Unassembled WGS sequence"/>
</dbReference>
<reference evidence="1 2" key="1">
    <citation type="submission" date="2019-05" db="EMBL/GenBank/DDBJ databases">
        <title>Panacibacter sp. strain 17mud1-8 Genome sequencing and assembly.</title>
        <authorList>
            <person name="Chhetri G."/>
        </authorList>
    </citation>
    <scope>NUCLEOTIDE SEQUENCE [LARGE SCALE GENOMIC DNA]</scope>
    <source>
        <strain evidence="1 2">17mud1-8</strain>
    </source>
</reference>
<dbReference type="OrthoDB" id="9881149at2"/>
<comment type="caution">
    <text evidence="1">The sequence shown here is derived from an EMBL/GenBank/DDBJ whole genome shotgun (WGS) entry which is preliminary data.</text>
</comment>
<dbReference type="AlphaFoldDB" id="A0A4V5UU30"/>
<dbReference type="RefSeq" id="WP_137262490.1">
    <property type="nucleotide sequence ID" value="NZ_SZQL01000011.1"/>
</dbReference>
<proteinExistence type="predicted"/>
<dbReference type="EMBL" id="SZQL01000011">
    <property type="protein sequence ID" value="TKK67473.1"/>
    <property type="molecule type" value="Genomic_DNA"/>
</dbReference>
<protein>
    <submittedName>
        <fullName evidence="1">Uncharacterized protein</fullName>
    </submittedName>
</protein>
<name>A0A4V5UU30_9BACT</name>
<evidence type="ECO:0000313" key="2">
    <source>
        <dbReference type="Proteomes" id="UP000305848"/>
    </source>
</evidence>
<evidence type="ECO:0000313" key="1">
    <source>
        <dbReference type="EMBL" id="TKK67473.1"/>
    </source>
</evidence>
<accession>A0A4V5UU30</accession>
<gene>
    <name evidence="1" type="ORF">FC093_14370</name>
</gene>
<organism evidence="1 2">
    <name type="scientific">Ilyomonas limi</name>
    <dbReference type="NCBI Taxonomy" id="2575867"/>
    <lineage>
        <taxon>Bacteria</taxon>
        <taxon>Pseudomonadati</taxon>
        <taxon>Bacteroidota</taxon>
        <taxon>Chitinophagia</taxon>
        <taxon>Chitinophagales</taxon>
        <taxon>Chitinophagaceae</taxon>
        <taxon>Ilyomonas</taxon>
    </lineage>
</organism>